<organism evidence="1">
    <name type="scientific">viral metagenome</name>
    <dbReference type="NCBI Taxonomy" id="1070528"/>
    <lineage>
        <taxon>unclassified sequences</taxon>
        <taxon>metagenomes</taxon>
        <taxon>organismal metagenomes</taxon>
    </lineage>
</organism>
<reference evidence="1" key="1">
    <citation type="journal article" date="2020" name="Nature">
        <title>Giant virus diversity and host interactions through global metagenomics.</title>
        <authorList>
            <person name="Schulz F."/>
            <person name="Roux S."/>
            <person name="Paez-Espino D."/>
            <person name="Jungbluth S."/>
            <person name="Walsh D.A."/>
            <person name="Denef V.J."/>
            <person name="McMahon K.D."/>
            <person name="Konstantinidis K.T."/>
            <person name="Eloe-Fadrosh E.A."/>
            <person name="Kyrpides N.C."/>
            <person name="Woyke T."/>
        </authorList>
    </citation>
    <scope>NUCLEOTIDE SEQUENCE</scope>
    <source>
        <strain evidence="1">GVMAG-S-1101169-75</strain>
    </source>
</reference>
<evidence type="ECO:0000313" key="1">
    <source>
        <dbReference type="EMBL" id="QHU11771.1"/>
    </source>
</evidence>
<name>A0A6C0K3P7_9ZZZZ</name>
<sequence>MTLPLSDFLNTVREWLCLYSEASSSSSLVEQAVNYTRTLSESSAFDFIQRLESVDDHILPSLTLSKAFWRSEAVLACSHTLAIRSEVSDRVFLDCLDRILTMEKRLPLNTPVDPVDSEDDLLLQENIVERINKKVYPWSWIIAEKLWKHFPSPFPLAVRSQVAQWLKDHPLLPDSIKQSEMVPHESQDFDHDPENVHRTSLVLQLRRNLITLRNEYYAGLGSPLHRQALMLEWRIEDDDILRCVYTDTTLFYLDPEKTAFPLMLSDAWKFILVAVHASSIDPVHFVDRLQEECYDNFAEVCFMGRLSRLVNSLSGLHPHIQLRIDLQDAMRYRWRRFLQEYTQRLPEETCEMIFLGMISSNTTITKERKAWIQVLRYLIPEFLWILRTEEHGSNNEEEDTDMLWRILRQEDPTLDRLDFDLL</sequence>
<dbReference type="EMBL" id="MN740789">
    <property type="protein sequence ID" value="QHU11771.1"/>
    <property type="molecule type" value="Genomic_DNA"/>
</dbReference>
<accession>A0A6C0K3P7</accession>
<proteinExistence type="predicted"/>
<protein>
    <submittedName>
        <fullName evidence="1">Uncharacterized protein</fullName>
    </submittedName>
</protein>
<dbReference type="AlphaFoldDB" id="A0A6C0K3P7"/>